<dbReference type="GO" id="GO:0004672">
    <property type="term" value="F:protein kinase activity"/>
    <property type="evidence" value="ECO:0007669"/>
    <property type="project" value="UniProtKB-ARBA"/>
</dbReference>
<keyword evidence="1" id="KW-0597">Phosphoprotein</keyword>
<feature type="modified residue" description="Phosphohistidine" evidence="1">
    <location>
        <position position="55"/>
    </location>
</feature>
<dbReference type="OrthoDB" id="1441381at2"/>
<dbReference type="InterPro" id="IPR008207">
    <property type="entry name" value="Sig_transdc_His_kin_Hpt_dom"/>
</dbReference>
<gene>
    <name evidence="3" type="ORF">SAMN05216480_101196</name>
</gene>
<accession>A0A1I7EUD9</accession>
<dbReference type="STRING" id="1224947.SAMN05216480_101196"/>
<organism evidence="3 4">
    <name type="scientific">Pustulibacterium marinum</name>
    <dbReference type="NCBI Taxonomy" id="1224947"/>
    <lineage>
        <taxon>Bacteria</taxon>
        <taxon>Pseudomonadati</taxon>
        <taxon>Bacteroidota</taxon>
        <taxon>Flavobacteriia</taxon>
        <taxon>Flavobacteriales</taxon>
        <taxon>Flavobacteriaceae</taxon>
        <taxon>Pustulibacterium</taxon>
    </lineage>
</organism>
<dbReference type="Proteomes" id="UP000199138">
    <property type="component" value="Unassembled WGS sequence"/>
</dbReference>
<evidence type="ECO:0000313" key="3">
    <source>
        <dbReference type="EMBL" id="SFU27512.1"/>
    </source>
</evidence>
<name>A0A1I7EUD9_9FLAO</name>
<reference evidence="3 4" key="1">
    <citation type="submission" date="2016-10" db="EMBL/GenBank/DDBJ databases">
        <authorList>
            <person name="de Groot N.N."/>
        </authorList>
    </citation>
    <scope>NUCLEOTIDE SEQUENCE [LARGE SCALE GENOMIC DNA]</scope>
    <source>
        <strain evidence="3 4">CGMCC 1.12333</strain>
    </source>
</reference>
<dbReference type="InterPro" id="IPR036641">
    <property type="entry name" value="HPT_dom_sf"/>
</dbReference>
<evidence type="ECO:0000259" key="2">
    <source>
        <dbReference type="PROSITE" id="PS50894"/>
    </source>
</evidence>
<dbReference type="RefSeq" id="WP_093021720.1">
    <property type="nucleotide sequence ID" value="NZ_FPBK01000001.1"/>
</dbReference>
<protein>
    <recommendedName>
        <fullName evidence="2">HPt domain-containing protein</fullName>
    </recommendedName>
</protein>
<proteinExistence type="predicted"/>
<sequence length="104" mass="12147">METPNMSYIHSLSGGDKEFEEQLLTIVKKEFPQEKSAYLDEINKENYVKAAECVHKLKHKISILGLEKSYKLADRYENNLKEVNLELQNDFHAILNVITDYLEN</sequence>
<dbReference type="SUPFAM" id="SSF47226">
    <property type="entry name" value="Histidine-containing phosphotransfer domain, HPT domain"/>
    <property type="match status" value="1"/>
</dbReference>
<dbReference type="AlphaFoldDB" id="A0A1I7EUD9"/>
<evidence type="ECO:0000313" key="4">
    <source>
        <dbReference type="Proteomes" id="UP000199138"/>
    </source>
</evidence>
<feature type="domain" description="HPt" evidence="2">
    <location>
        <begin position="16"/>
        <end position="104"/>
    </location>
</feature>
<dbReference type="GO" id="GO:0000160">
    <property type="term" value="P:phosphorelay signal transduction system"/>
    <property type="evidence" value="ECO:0007669"/>
    <property type="project" value="InterPro"/>
</dbReference>
<dbReference type="EMBL" id="FPBK01000001">
    <property type="protein sequence ID" value="SFU27512.1"/>
    <property type="molecule type" value="Genomic_DNA"/>
</dbReference>
<evidence type="ECO:0000256" key="1">
    <source>
        <dbReference type="PROSITE-ProRule" id="PRU00110"/>
    </source>
</evidence>
<keyword evidence="4" id="KW-1185">Reference proteome</keyword>
<dbReference type="Gene3D" id="1.20.120.160">
    <property type="entry name" value="HPT domain"/>
    <property type="match status" value="1"/>
</dbReference>
<dbReference type="PROSITE" id="PS50894">
    <property type="entry name" value="HPT"/>
    <property type="match status" value="1"/>
</dbReference>